<organism evidence="1 2">
    <name type="scientific">Amphiplicatus metriothermophilus</name>
    <dbReference type="NCBI Taxonomy" id="1519374"/>
    <lineage>
        <taxon>Bacteria</taxon>
        <taxon>Pseudomonadati</taxon>
        <taxon>Pseudomonadota</taxon>
        <taxon>Alphaproteobacteria</taxon>
        <taxon>Parvularculales</taxon>
        <taxon>Parvularculaceae</taxon>
        <taxon>Amphiplicatus</taxon>
    </lineage>
</organism>
<sequence>MTTVDGVAAEDRPTCAVCGAPGEILWRGVRDHLFGAPGVWSVKQCADPRCRTCWLHPFPLPGEEAKFYQSYYTHTDRASGGEDALAAYAGESRAKRLVRAVLRRVHWRPEIFAPDLFYLGARPPGALLDVGCGEGSFLRKAAARGWRVRGIDFDEAAARAAREKGVEVDYGGLVEAGYEAESFDAVTLNNVIEHLRNPAEVIAEARRILRPGGVLVIATPNVLSYGHRCFGRHWRGLEIPRHLFLFSPATLRRLCREAGFARIAAFSTPNGAGGAAMMAEASKFIEWVDAHPDRPPEEAPRADMRAWGRRAFLRWLAGFGDGEMAICIAYKD</sequence>
<dbReference type="Proteomes" id="UP000198346">
    <property type="component" value="Unassembled WGS sequence"/>
</dbReference>
<name>A0A239PX01_9PROT</name>
<dbReference type="SUPFAM" id="SSF53335">
    <property type="entry name" value="S-adenosyl-L-methionine-dependent methyltransferases"/>
    <property type="match status" value="1"/>
</dbReference>
<keyword evidence="1" id="KW-0808">Transferase</keyword>
<dbReference type="AlphaFoldDB" id="A0A239PX01"/>
<keyword evidence="1" id="KW-0489">Methyltransferase</keyword>
<protein>
    <submittedName>
        <fullName evidence="1">2-polyprenyl-3-methyl-5-hydroxy-6-metoxy-1,4-benzoquinol methylase</fullName>
    </submittedName>
</protein>
<accession>A0A239PX01</accession>
<dbReference type="PANTHER" id="PTHR43861">
    <property type="entry name" value="TRANS-ACONITATE 2-METHYLTRANSFERASE-RELATED"/>
    <property type="match status" value="1"/>
</dbReference>
<gene>
    <name evidence="1" type="ORF">SAMN06297382_2241</name>
</gene>
<evidence type="ECO:0000313" key="1">
    <source>
        <dbReference type="EMBL" id="SNT74553.1"/>
    </source>
</evidence>
<dbReference type="GO" id="GO:0032259">
    <property type="term" value="P:methylation"/>
    <property type="evidence" value="ECO:0007669"/>
    <property type="project" value="UniProtKB-KW"/>
</dbReference>
<dbReference type="InterPro" id="IPR029063">
    <property type="entry name" value="SAM-dependent_MTases_sf"/>
</dbReference>
<keyword evidence="2" id="KW-1185">Reference proteome</keyword>
<dbReference type="RefSeq" id="WP_089412699.1">
    <property type="nucleotide sequence ID" value="NZ_FZQA01000005.1"/>
</dbReference>
<reference evidence="1 2" key="1">
    <citation type="submission" date="2017-07" db="EMBL/GenBank/DDBJ databases">
        <authorList>
            <person name="Sun Z.S."/>
            <person name="Albrecht U."/>
            <person name="Echele G."/>
            <person name="Lee C.C."/>
        </authorList>
    </citation>
    <scope>NUCLEOTIDE SEQUENCE [LARGE SCALE GENOMIC DNA]</scope>
    <source>
        <strain evidence="1 2">CGMCC 1.12710</strain>
    </source>
</reference>
<dbReference type="EMBL" id="FZQA01000005">
    <property type="protein sequence ID" value="SNT74553.1"/>
    <property type="molecule type" value="Genomic_DNA"/>
</dbReference>
<dbReference type="CDD" id="cd02440">
    <property type="entry name" value="AdoMet_MTases"/>
    <property type="match status" value="1"/>
</dbReference>
<dbReference type="GO" id="GO:0008168">
    <property type="term" value="F:methyltransferase activity"/>
    <property type="evidence" value="ECO:0007669"/>
    <property type="project" value="UniProtKB-KW"/>
</dbReference>
<dbReference type="Gene3D" id="3.40.50.150">
    <property type="entry name" value="Vaccinia Virus protein VP39"/>
    <property type="match status" value="1"/>
</dbReference>
<evidence type="ECO:0000313" key="2">
    <source>
        <dbReference type="Proteomes" id="UP000198346"/>
    </source>
</evidence>
<dbReference type="OrthoDB" id="9777830at2"/>
<dbReference type="Pfam" id="PF13489">
    <property type="entry name" value="Methyltransf_23"/>
    <property type="match status" value="1"/>
</dbReference>
<proteinExistence type="predicted"/>